<name>A0A894I530_CHRIL</name>
<feature type="domain" description="Cadherin" evidence="11">
    <location>
        <begin position="671"/>
        <end position="804"/>
    </location>
</feature>
<evidence type="ECO:0000256" key="9">
    <source>
        <dbReference type="SAM" id="Phobius"/>
    </source>
</evidence>
<dbReference type="OrthoDB" id="6379298at2759"/>
<dbReference type="InterPro" id="IPR002126">
    <property type="entry name" value="Cadherin-like_dom"/>
</dbReference>
<keyword evidence="3" id="KW-0677">Repeat</keyword>
<keyword evidence="2 9" id="KW-0812">Transmembrane</keyword>
<feature type="compositionally biased region" description="Basic and acidic residues" evidence="8">
    <location>
        <begin position="1567"/>
        <end position="1585"/>
    </location>
</feature>
<evidence type="ECO:0000256" key="10">
    <source>
        <dbReference type="SAM" id="SignalP"/>
    </source>
</evidence>
<reference evidence="12" key="1">
    <citation type="submission" date="2020-08" db="EMBL/GenBank/DDBJ databases">
        <authorList>
            <person name="Nauen R."/>
            <person name="Boaventura D."/>
            <person name="Martin M."/>
        </authorList>
    </citation>
    <scope>NUCLEOTIDE SEQUENCE</scope>
    <source>
        <strain evidence="12">Benzon</strain>
    </source>
</reference>
<feature type="region of interest" description="Disordered" evidence="8">
    <location>
        <begin position="406"/>
        <end position="448"/>
    </location>
</feature>
<feature type="domain" description="Cadherin" evidence="11">
    <location>
        <begin position="807"/>
        <end position="929"/>
    </location>
</feature>
<feature type="transmembrane region" description="Helical" evidence="9">
    <location>
        <begin position="1804"/>
        <end position="1829"/>
    </location>
</feature>
<evidence type="ECO:0000256" key="4">
    <source>
        <dbReference type="ARBA" id="ARBA00022837"/>
    </source>
</evidence>
<feature type="compositionally biased region" description="Acidic residues" evidence="8">
    <location>
        <begin position="413"/>
        <end position="431"/>
    </location>
</feature>
<keyword evidence="4 7" id="KW-0106">Calcium</keyword>
<comment type="subcellular location">
    <subcellularLocation>
        <location evidence="1">Membrane</location>
    </subcellularLocation>
</comment>
<feature type="domain" description="Cadherin" evidence="11">
    <location>
        <begin position="187"/>
        <end position="294"/>
    </location>
</feature>
<sequence>MEVDVRITTAALLILAATFVSAQTNQLRCTYIQEIPRGDTPVFNFPSFDGVPWSQQPLLPLPQREELCMEDPVSAGSSVIMTIYMEEEIEEEIAIAKLNYKGTGPPVIEPAFTTGSFHTLGPVFRRIPEDGEWHLVITNKQDFEAPNMQRYSFDISVPGETVGLMVLLEIVNIDDNAPIVHMIDRCEIPEPGTHGRTACAYTVSDADGRISTEFMTYKIDSDRNDQDFFELVNDHTIDADEKITHMVLYLHKDLDFEVNPLHIFSVTAFDSKPNEHEVTMMVQVQNTDRRNPRWLDIFAVQQFNEKTTQRFPIRAIDGDTGIDRQIHYRLEADEEDTFFSLELAADGNGAVLVVDEIDRDTLMREVFQLSIVAYKFGPNDEEDKPSFETRANIVIIVIDVNDQRPIPFKQIDDDNNNDDGDDSSDDDEDSSADSSRNELAPEVPEDPTIRIYTITIEEETPMTLNLQDFGFHDRDLGENAQYEVHLESVSPEGAEEAFSISPTRGYQDQSFIVSTRNHRLLDYEVEEFQKIRLRVIAIDLNDTSLRGEAWLHIDLENWNDEMPIFGQDVYTAEFDETVGEGFPVATVRATDRDIGDRVVHSLLGNAGDYLTIDPDTGEIFVAHDNYFDFHRQNEYFVQVRATDTLLDTNNTATAQLTIKLRNINNTPPTLLLPRFSPEVKENVPEDFVIPADIEATDPDLDAQLEFEIDWEQSYATKQGRPTPAIEFHNCLEIITVPTESRHRVVGRLDVREIRTGVTIDYEEFEILYLSVRVIDRNTVPGAIDYAESILAINIIDMNDNWPIWAAGQLSQSLRVREGSAAGVVIGSLLATDIDGPLYNKVRYSLVPIGETKPDLVTIDPIFGQLTVLTGGQIDADEPKTWALEYTVTASDRCVEDDGFPCTGDDPTVWNTEGYLCIDIIDTNNKSPETENANITVWVWENATEGDTVAQLSATDLDRDELYHTVRYQILYSVNLRLLNFFAVDLDTGLITVHYPTNEVLDRDGDEPEHTIFLNLFDNFYFDGDGQRNMAEKTVRVRLLDVNDNAPELPPPDQLSWTVSEDEPAESRVLPEIYAPDIDEPDTDNSRVGYAILGLEVNRDIEVPELFTMVQIENVTGELETAMHLKGFWGTYTIHIQAYDHGIPQQLSEERYSLVVRPYNYHAPEFVFPQQGAVYRLSLTTTNLNNKYNENNENFLVRRKYKVKNQAILLRGITPRYARSQVPSWYLVPRPSLQLASKIFEQSTVNGVLVQVSGQSFPRVTATDEDGLHAGAVTFSVVGAPGEYFSMRNFDDNTGELYLTQPLVDTELDITIRGTDGGTEPDSKFSELSFRLVFVTTLGDPTFAVEEHTVAFIEKEAGLLESFQLPTAVDAKNYLCEELNEPCHQIYYNFIEGNSQGYFQVEPTTNMISLTRELDRAVEARYVLRVGTSNAPIDPSAPPTLMAASTLLLTVNVREADPRPLFQRDIYSAGIYETDVTGKLLLTVHATHTEGLDITYSMDMETMEVDQSLEAVKDSALILHPTEGSLTLNMNPLENMVGMFEFDVVATDTGTASPFGACTTTADSFDDAADRPSDTDDTQSRVESASDKTLPFHRAMRVKEQGVKDPFKICRFYQKQDYIKFYLLLAAGATARTDVKIYLITHLNRVFFTFNNTLDVVDANREFSTAGHRPFLKYATEPGLLLYASSRCRPSYDHDHVCFGQFIEYSTWIADTFSLGFSLPGFSLTCNIDAVLRATDSNGIARDDRTEVRAHFIRNNIPATTEEIEELRSNTLLINSIQETLFTRSLSLEDFVGGASPELEVDSNLTVYVLSALTAMLGLLCLLLLVTFIIRTRALNRRLEALSMTKYGSVDSGLNRAGLAAPGTNKHAIEGSNPIWNETIKAPDFDAISDVSNDSDLIGIEDLPQFRSDYFPPGDDHSLQGIVLDNQNNDTVATHGNNFKFNASPFSPEFGNTPIRR</sequence>
<dbReference type="EMBL" id="MT879130">
    <property type="protein sequence ID" value="QRU95334.1"/>
    <property type="molecule type" value="mRNA"/>
</dbReference>
<dbReference type="Pfam" id="PF00028">
    <property type="entry name" value="Cadherin"/>
    <property type="match status" value="2"/>
</dbReference>
<evidence type="ECO:0000256" key="3">
    <source>
        <dbReference type="ARBA" id="ARBA00022737"/>
    </source>
</evidence>
<feature type="domain" description="Cadherin" evidence="11">
    <location>
        <begin position="1366"/>
        <end position="1461"/>
    </location>
</feature>
<feature type="domain" description="Cadherin" evidence="11">
    <location>
        <begin position="1230"/>
        <end position="1342"/>
    </location>
</feature>
<evidence type="ECO:0000259" key="11">
    <source>
        <dbReference type="PROSITE" id="PS50268"/>
    </source>
</evidence>
<dbReference type="InterPro" id="IPR020894">
    <property type="entry name" value="Cadherin_CS"/>
</dbReference>
<organism evidence="12">
    <name type="scientific">Chrysodeixis includens</name>
    <name type="common">Soybean looper</name>
    <name type="synonym">Pseudoplusia includens</name>
    <dbReference type="NCBI Taxonomy" id="689277"/>
    <lineage>
        <taxon>Eukaryota</taxon>
        <taxon>Metazoa</taxon>
        <taxon>Ecdysozoa</taxon>
        <taxon>Arthropoda</taxon>
        <taxon>Hexapoda</taxon>
        <taxon>Insecta</taxon>
        <taxon>Pterygota</taxon>
        <taxon>Neoptera</taxon>
        <taxon>Endopterygota</taxon>
        <taxon>Lepidoptera</taxon>
        <taxon>Glossata</taxon>
        <taxon>Ditrysia</taxon>
        <taxon>Noctuoidea</taxon>
        <taxon>Noctuidae</taxon>
        <taxon>Plusiinae</taxon>
        <taxon>Chrysodeixis</taxon>
    </lineage>
</organism>
<evidence type="ECO:0000256" key="5">
    <source>
        <dbReference type="ARBA" id="ARBA00022989"/>
    </source>
</evidence>
<feature type="chain" id="PRO_5032729771" evidence="10">
    <location>
        <begin position="23"/>
        <end position="1956"/>
    </location>
</feature>
<feature type="region of interest" description="Disordered" evidence="8">
    <location>
        <begin position="1562"/>
        <end position="1585"/>
    </location>
</feature>
<protein>
    <submittedName>
        <fullName evidence="12">Cadherin</fullName>
    </submittedName>
</protein>
<keyword evidence="10" id="KW-0732">Signal</keyword>
<dbReference type="CDD" id="cd11304">
    <property type="entry name" value="Cadherin_repeat"/>
    <property type="match status" value="10"/>
</dbReference>
<feature type="domain" description="Cadherin" evidence="11">
    <location>
        <begin position="566"/>
        <end position="670"/>
    </location>
</feature>
<accession>A0A894I530</accession>
<feature type="signal peptide" evidence="10">
    <location>
        <begin position="1"/>
        <end position="22"/>
    </location>
</feature>
<dbReference type="InterPro" id="IPR015919">
    <property type="entry name" value="Cadherin-like_sf"/>
</dbReference>
<feature type="domain" description="Cadherin" evidence="11">
    <location>
        <begin position="448"/>
        <end position="565"/>
    </location>
</feature>
<dbReference type="SMART" id="SM00112">
    <property type="entry name" value="CA"/>
    <property type="match status" value="9"/>
</dbReference>
<dbReference type="PROSITE" id="PS50268">
    <property type="entry name" value="CADHERIN_2"/>
    <property type="match status" value="10"/>
</dbReference>
<dbReference type="PRINTS" id="PR00205">
    <property type="entry name" value="CADHERIN"/>
</dbReference>
<evidence type="ECO:0000256" key="7">
    <source>
        <dbReference type="PROSITE-ProRule" id="PRU00043"/>
    </source>
</evidence>
<dbReference type="GO" id="GO:0005509">
    <property type="term" value="F:calcium ion binding"/>
    <property type="evidence" value="ECO:0007669"/>
    <property type="project" value="UniProtKB-UniRule"/>
</dbReference>
<dbReference type="Gene3D" id="2.60.40.60">
    <property type="entry name" value="Cadherins"/>
    <property type="match status" value="10"/>
</dbReference>
<dbReference type="SMR" id="A0A894I530"/>
<proteinExistence type="evidence at transcript level"/>
<keyword evidence="5 9" id="KW-1133">Transmembrane helix</keyword>
<feature type="domain" description="Cadherin" evidence="11">
    <location>
        <begin position="1050"/>
        <end position="1165"/>
    </location>
</feature>
<dbReference type="PANTHER" id="PTHR24026:SF133">
    <property type="entry name" value="CADHERIN-RELATED FAMILY MEMBER 2"/>
    <property type="match status" value="1"/>
</dbReference>
<evidence type="ECO:0000256" key="1">
    <source>
        <dbReference type="ARBA" id="ARBA00004370"/>
    </source>
</evidence>
<evidence type="ECO:0000256" key="8">
    <source>
        <dbReference type="SAM" id="MobiDB-lite"/>
    </source>
</evidence>
<dbReference type="PROSITE" id="PS00232">
    <property type="entry name" value="CADHERIN_1"/>
    <property type="match status" value="1"/>
</dbReference>
<dbReference type="GO" id="GO:0007156">
    <property type="term" value="P:homophilic cell adhesion via plasma membrane adhesion molecules"/>
    <property type="evidence" value="ECO:0007669"/>
    <property type="project" value="InterPro"/>
</dbReference>
<evidence type="ECO:0000313" key="12">
    <source>
        <dbReference type="EMBL" id="QRU95334.1"/>
    </source>
</evidence>
<evidence type="ECO:0000256" key="2">
    <source>
        <dbReference type="ARBA" id="ARBA00022692"/>
    </source>
</evidence>
<keyword evidence="6 9" id="KW-0472">Membrane</keyword>
<evidence type="ECO:0000256" key="6">
    <source>
        <dbReference type="ARBA" id="ARBA00023136"/>
    </source>
</evidence>
<dbReference type="GO" id="GO:0005886">
    <property type="term" value="C:plasma membrane"/>
    <property type="evidence" value="ECO:0007669"/>
    <property type="project" value="UniProtKB-SubCell"/>
</dbReference>
<feature type="domain" description="Cadherin" evidence="11">
    <location>
        <begin position="930"/>
        <end position="1048"/>
    </location>
</feature>
<dbReference type="PANTHER" id="PTHR24026">
    <property type="entry name" value="FAT ATYPICAL CADHERIN-RELATED"/>
    <property type="match status" value="1"/>
</dbReference>
<dbReference type="SUPFAM" id="SSF49313">
    <property type="entry name" value="Cadherin-like"/>
    <property type="match status" value="11"/>
</dbReference>
<feature type="domain" description="Cadherin" evidence="11">
    <location>
        <begin position="313"/>
        <end position="407"/>
    </location>
</feature>